<dbReference type="GO" id="GO:0050545">
    <property type="term" value="F:sulfopyruvate decarboxylase activity"/>
    <property type="evidence" value="ECO:0007669"/>
    <property type="project" value="TreeGrafter"/>
</dbReference>
<dbReference type="InterPro" id="IPR036702">
    <property type="entry name" value="ComB-like_sf"/>
</dbReference>
<dbReference type="Gene3D" id="3.90.1560.10">
    <property type="entry name" value="ComB-like"/>
    <property type="match status" value="1"/>
</dbReference>
<accession>A0A2N0VGU9</accession>
<dbReference type="InterPro" id="IPR005238">
    <property type="entry name" value="ComB-like"/>
</dbReference>
<evidence type="ECO:0000256" key="8">
    <source>
        <dbReference type="HAMAP-Rule" id="MF_00490"/>
    </source>
</evidence>
<evidence type="ECO:0000256" key="3">
    <source>
        <dbReference type="ARBA" id="ARBA00012953"/>
    </source>
</evidence>
<evidence type="ECO:0000256" key="4">
    <source>
        <dbReference type="ARBA" id="ARBA00021948"/>
    </source>
</evidence>
<evidence type="ECO:0000313" key="9">
    <source>
        <dbReference type="EMBL" id="PKD43393.1"/>
    </source>
</evidence>
<gene>
    <name evidence="8" type="primary">comB</name>
    <name evidence="9" type="ORF">CWD77_12365</name>
</gene>
<dbReference type="GO" id="GO:0050532">
    <property type="term" value="F:2-phosphosulfolactate phosphatase activity"/>
    <property type="evidence" value="ECO:0007669"/>
    <property type="project" value="UniProtKB-UniRule"/>
</dbReference>
<dbReference type="PANTHER" id="PTHR37311:SF1">
    <property type="entry name" value="2-PHOSPHOSULFOLACTATE PHOSPHATASE-RELATED"/>
    <property type="match status" value="1"/>
</dbReference>
<evidence type="ECO:0000256" key="7">
    <source>
        <dbReference type="ARBA" id="ARBA00033711"/>
    </source>
</evidence>
<dbReference type="Proteomes" id="UP000233398">
    <property type="component" value="Unassembled WGS sequence"/>
</dbReference>
<dbReference type="FunFam" id="3.90.1560.10:FF:000001">
    <property type="entry name" value="Probable 2-phosphosulfolactate phosphatase"/>
    <property type="match status" value="1"/>
</dbReference>
<protein>
    <recommendedName>
        <fullName evidence="4 8">Probable 2-phosphosulfolactate phosphatase</fullName>
        <ecNumber evidence="3 8">3.1.3.71</ecNumber>
    </recommendedName>
</protein>
<dbReference type="Pfam" id="PF04029">
    <property type="entry name" value="2-ph_phosp"/>
    <property type="match status" value="1"/>
</dbReference>
<comment type="caution">
    <text evidence="9">The sequence shown here is derived from an EMBL/GenBank/DDBJ whole genome shotgun (WGS) entry which is preliminary data.</text>
</comment>
<dbReference type="PANTHER" id="PTHR37311">
    <property type="entry name" value="2-PHOSPHOSULFOLACTATE PHOSPHATASE-RELATED"/>
    <property type="match status" value="1"/>
</dbReference>
<evidence type="ECO:0000313" key="10">
    <source>
        <dbReference type="Proteomes" id="UP000233398"/>
    </source>
</evidence>
<evidence type="ECO:0000256" key="2">
    <source>
        <dbReference type="ARBA" id="ARBA00009997"/>
    </source>
</evidence>
<proteinExistence type="inferred from homology"/>
<organism evidence="9 10">
    <name type="scientific">Rhodohalobacter barkolensis</name>
    <dbReference type="NCBI Taxonomy" id="2053187"/>
    <lineage>
        <taxon>Bacteria</taxon>
        <taxon>Pseudomonadati</taxon>
        <taxon>Balneolota</taxon>
        <taxon>Balneolia</taxon>
        <taxon>Balneolales</taxon>
        <taxon>Balneolaceae</taxon>
        <taxon>Rhodohalobacter</taxon>
    </lineage>
</organism>
<comment type="similarity">
    <text evidence="2 8">Belongs to the ComB family.</text>
</comment>
<evidence type="ECO:0000256" key="1">
    <source>
        <dbReference type="ARBA" id="ARBA00001946"/>
    </source>
</evidence>
<sequence length="242" mass="26079">MSSINNIDVFFSAQSFQENELRNKSVVVIDVLRATSTIVTALMNGAKGVIPVEDMGEASRISQSVDSDNYLLCGEKDGTKIDGYDLGNSPLEYSRDTVEGKTLIFNTTNGTKAIKKSLGSATIYIASFLNLSSIVNALSVEKNEIVLLCAGWKGRLALEDMLLAGNIIHNLSGGSLSDMANDGAKVAFGLYEKYGNDISSVIFQSNHAQRLKQIVGTDDLEYCAQTDICNLLPVLHEGIISI</sequence>
<dbReference type="RefSeq" id="WP_101073868.1">
    <property type="nucleotide sequence ID" value="NZ_PISP01000003.1"/>
</dbReference>
<dbReference type="OrthoDB" id="4913at2"/>
<keyword evidence="6 8" id="KW-0460">Magnesium</keyword>
<evidence type="ECO:0000256" key="6">
    <source>
        <dbReference type="ARBA" id="ARBA00022842"/>
    </source>
</evidence>
<reference evidence="9 10" key="1">
    <citation type="submission" date="2017-11" db="EMBL/GenBank/DDBJ databases">
        <title>Rhodohalobacter 15182 sp. nov., isolated from a salt lake.</title>
        <authorList>
            <person name="Han S."/>
        </authorList>
    </citation>
    <scope>NUCLEOTIDE SEQUENCE [LARGE SCALE GENOMIC DNA]</scope>
    <source>
        <strain evidence="9 10">15182</strain>
    </source>
</reference>
<evidence type="ECO:0000256" key="5">
    <source>
        <dbReference type="ARBA" id="ARBA00022801"/>
    </source>
</evidence>
<dbReference type="EC" id="3.1.3.71" evidence="3 8"/>
<dbReference type="SUPFAM" id="SSF142823">
    <property type="entry name" value="ComB-like"/>
    <property type="match status" value="1"/>
</dbReference>
<keyword evidence="10" id="KW-1185">Reference proteome</keyword>
<dbReference type="GO" id="GO:0000287">
    <property type="term" value="F:magnesium ion binding"/>
    <property type="evidence" value="ECO:0007669"/>
    <property type="project" value="UniProtKB-UniRule"/>
</dbReference>
<dbReference type="EMBL" id="PISP01000003">
    <property type="protein sequence ID" value="PKD43393.1"/>
    <property type="molecule type" value="Genomic_DNA"/>
</dbReference>
<comment type="cofactor">
    <cofactor evidence="1 8">
        <name>Mg(2+)</name>
        <dbReference type="ChEBI" id="CHEBI:18420"/>
    </cofactor>
</comment>
<dbReference type="HAMAP" id="MF_00490">
    <property type="entry name" value="ComB"/>
    <property type="match status" value="1"/>
</dbReference>
<dbReference type="AlphaFoldDB" id="A0A2N0VGU9"/>
<keyword evidence="5 8" id="KW-0378">Hydrolase</keyword>
<comment type="catalytic activity">
    <reaction evidence="7 8">
        <text>(2R)-O-phospho-3-sulfolactate + H2O = (2R)-3-sulfolactate + phosphate</text>
        <dbReference type="Rhea" id="RHEA:23416"/>
        <dbReference type="ChEBI" id="CHEBI:15377"/>
        <dbReference type="ChEBI" id="CHEBI:15597"/>
        <dbReference type="ChEBI" id="CHEBI:43474"/>
        <dbReference type="ChEBI" id="CHEBI:58738"/>
        <dbReference type="EC" id="3.1.3.71"/>
    </reaction>
</comment>
<name>A0A2N0VGU9_9BACT</name>